<evidence type="ECO:0000313" key="3">
    <source>
        <dbReference type="Proteomes" id="UP000198403"/>
    </source>
</evidence>
<organism evidence="2 3">
    <name type="scientific">Blastococcus mobilis</name>
    <dbReference type="NCBI Taxonomy" id="1938746"/>
    <lineage>
        <taxon>Bacteria</taxon>
        <taxon>Bacillati</taxon>
        <taxon>Actinomycetota</taxon>
        <taxon>Actinomycetes</taxon>
        <taxon>Geodermatophilales</taxon>
        <taxon>Geodermatophilaceae</taxon>
        <taxon>Blastococcus</taxon>
    </lineage>
</organism>
<dbReference type="Proteomes" id="UP000198403">
    <property type="component" value="Unassembled WGS sequence"/>
</dbReference>
<gene>
    <name evidence="2" type="ORF">SAMN06272737_12447</name>
</gene>
<proteinExistence type="predicted"/>
<evidence type="ECO:0000256" key="1">
    <source>
        <dbReference type="SAM" id="MobiDB-lite"/>
    </source>
</evidence>
<name>A0A238Z3B6_9ACTN</name>
<dbReference type="AlphaFoldDB" id="A0A238Z3B6"/>
<feature type="compositionally biased region" description="Basic and acidic residues" evidence="1">
    <location>
        <begin position="88"/>
        <end position="97"/>
    </location>
</feature>
<dbReference type="SUPFAM" id="SSF53955">
    <property type="entry name" value="Lysozyme-like"/>
    <property type="match status" value="1"/>
</dbReference>
<evidence type="ECO:0000313" key="2">
    <source>
        <dbReference type="EMBL" id="SNR77401.1"/>
    </source>
</evidence>
<sequence length="278" mass="29500">MTRHSAPAQSLPTFWVAGLALLLLLAGTFATSAPSPESTSTSTAPPVSIPSLVEAAAQKTADQAVGGVFPLLPPGSALPSGEECATRVQRDAWEPRPENATANATPPAGPAPYGMSSWTTAAADGPDYRGRVDGSFTGTTDEIIQWASCKWGFPTDVNRAQAVVESAWDQAAAGDGGQSHGLFQMKREVWGGHPNSSASTAFNADWAMGLRRACYDGVMWYPELRGNLEACIGVHYSGDPDESTWYFYTDDVLEYERTKPWLQWSSAAGAPPTAIRGS</sequence>
<dbReference type="EMBL" id="FZNO01000024">
    <property type="protein sequence ID" value="SNR77401.1"/>
    <property type="molecule type" value="Genomic_DNA"/>
</dbReference>
<feature type="region of interest" description="Disordered" evidence="1">
    <location>
        <begin position="88"/>
        <end position="111"/>
    </location>
</feature>
<protein>
    <submittedName>
        <fullName evidence="2">Uncharacterized protein</fullName>
    </submittedName>
</protein>
<accession>A0A238Z3B6</accession>
<reference evidence="2 3" key="1">
    <citation type="submission" date="2017-06" db="EMBL/GenBank/DDBJ databases">
        <authorList>
            <person name="Kim H.J."/>
            <person name="Triplett B.A."/>
        </authorList>
    </citation>
    <scope>NUCLEOTIDE SEQUENCE [LARGE SCALE GENOMIC DNA]</scope>
    <source>
        <strain evidence="2 3">DSM 44272</strain>
    </source>
</reference>
<dbReference type="InterPro" id="IPR023346">
    <property type="entry name" value="Lysozyme-like_dom_sf"/>
</dbReference>
<keyword evidence="3" id="KW-1185">Reference proteome</keyword>